<name>X0WLL5_9ZZZZ</name>
<dbReference type="AlphaFoldDB" id="X0WLL5"/>
<evidence type="ECO:0008006" key="3">
    <source>
        <dbReference type="Google" id="ProtNLM"/>
    </source>
</evidence>
<evidence type="ECO:0000313" key="2">
    <source>
        <dbReference type="EMBL" id="GAG31535.1"/>
    </source>
</evidence>
<proteinExistence type="predicted"/>
<reference evidence="2" key="1">
    <citation type="journal article" date="2014" name="Front. Microbiol.">
        <title>High frequency of phylogenetically diverse reductive dehalogenase-homologous genes in deep subseafloor sedimentary metagenomes.</title>
        <authorList>
            <person name="Kawai M."/>
            <person name="Futagami T."/>
            <person name="Toyoda A."/>
            <person name="Takaki Y."/>
            <person name="Nishi S."/>
            <person name="Hori S."/>
            <person name="Arai W."/>
            <person name="Tsubouchi T."/>
            <person name="Morono Y."/>
            <person name="Uchiyama I."/>
            <person name="Ito T."/>
            <person name="Fujiyama A."/>
            <person name="Inagaki F."/>
            <person name="Takami H."/>
        </authorList>
    </citation>
    <scope>NUCLEOTIDE SEQUENCE</scope>
    <source>
        <strain evidence="2">Expedition CK06-06</strain>
    </source>
</reference>
<evidence type="ECO:0000256" key="1">
    <source>
        <dbReference type="SAM" id="MobiDB-lite"/>
    </source>
</evidence>
<dbReference type="SUPFAM" id="SSF51126">
    <property type="entry name" value="Pectin lyase-like"/>
    <property type="match status" value="1"/>
</dbReference>
<protein>
    <recommendedName>
        <fullName evidence="3">Right handed beta helix domain-containing protein</fullName>
    </recommendedName>
</protein>
<gene>
    <name evidence="2" type="ORF">S01H1_73773</name>
</gene>
<dbReference type="InterPro" id="IPR011050">
    <property type="entry name" value="Pectin_lyase_fold/virulence"/>
</dbReference>
<sequence length="241" mass="24183">IGFTIRNGYSRGPKGADGEPGYIGYVDGLNPISLFIPIPICDDPFDCPPYALDGDYATGNAYGGAILCNGASPTIKYCVIENCTVTGAHGGDGAKGLDGTWEHWTLGDIDPYTGLTDDVNNEPTDNPDGQWGGSGGTGSGNGYGGAIACRGGSNPIISYCTLSNNFARGGRGGDGGDGGNAAEPPDYDEGDESGGGDAGDSIGDGIGGAIYCNGASNPTITNCTFNNNAATTGPRETGGQR</sequence>
<feature type="region of interest" description="Disordered" evidence="1">
    <location>
        <begin position="171"/>
        <end position="202"/>
    </location>
</feature>
<dbReference type="EMBL" id="BARS01049308">
    <property type="protein sequence ID" value="GAG31535.1"/>
    <property type="molecule type" value="Genomic_DNA"/>
</dbReference>
<feature type="non-terminal residue" evidence="2">
    <location>
        <position position="241"/>
    </location>
</feature>
<feature type="non-terminal residue" evidence="2">
    <location>
        <position position="1"/>
    </location>
</feature>
<feature type="region of interest" description="Disordered" evidence="1">
    <location>
        <begin position="114"/>
        <end position="137"/>
    </location>
</feature>
<feature type="compositionally biased region" description="Acidic residues" evidence="1">
    <location>
        <begin position="185"/>
        <end position="194"/>
    </location>
</feature>
<comment type="caution">
    <text evidence="2">The sequence shown here is derived from an EMBL/GenBank/DDBJ whole genome shotgun (WGS) entry which is preliminary data.</text>
</comment>
<accession>X0WLL5</accession>
<organism evidence="2">
    <name type="scientific">marine sediment metagenome</name>
    <dbReference type="NCBI Taxonomy" id="412755"/>
    <lineage>
        <taxon>unclassified sequences</taxon>
        <taxon>metagenomes</taxon>
        <taxon>ecological metagenomes</taxon>
    </lineage>
</organism>